<feature type="compositionally biased region" description="Polar residues" evidence="1">
    <location>
        <begin position="53"/>
        <end position="75"/>
    </location>
</feature>
<dbReference type="PROSITE" id="PS00661">
    <property type="entry name" value="FERM_2"/>
    <property type="match status" value="1"/>
</dbReference>
<feature type="transmembrane region" description="Helical" evidence="2">
    <location>
        <begin position="1171"/>
        <end position="1190"/>
    </location>
</feature>
<evidence type="ECO:0000259" key="3">
    <source>
        <dbReference type="PROSITE" id="PS50057"/>
    </source>
</evidence>
<dbReference type="InterPro" id="IPR019747">
    <property type="entry name" value="FERM_CS"/>
</dbReference>
<dbReference type="GO" id="GO:0008092">
    <property type="term" value="F:cytoskeletal protein binding"/>
    <property type="evidence" value="ECO:0007669"/>
    <property type="project" value="InterPro"/>
</dbReference>
<feature type="domain" description="B30.2/SPRY" evidence="4">
    <location>
        <begin position="522"/>
        <end position="722"/>
    </location>
</feature>
<reference evidence="6" key="2">
    <citation type="submission" date="2023-11" db="UniProtKB">
        <authorList>
            <consortium name="WormBaseParasite"/>
        </authorList>
    </citation>
    <scope>IDENTIFICATION</scope>
</reference>
<feature type="region of interest" description="Disordered" evidence="1">
    <location>
        <begin position="444"/>
        <end position="483"/>
    </location>
</feature>
<dbReference type="InterPro" id="IPR000798">
    <property type="entry name" value="Ez/rad/moesin-like"/>
</dbReference>
<sequence>MSDNGSLIQKALAANHLPNDHQNIQYLEDGTVEVIDTLSKEEYYKSLRRRGTESSSQNTKHYGLSSQLSLETSHGGTLRSGFGKRKRMLRDFKPSGKEELCYVLMLEGVEKTYTIDKNAYGFHLFEKVCKQLDLQETEYFGLTYRTSLRVDNWLKLDKRIAKQVEKVPWKLEFRVRFYPPNIDEFKDDLTRYFFCLQLRQDIISGQLPCSHHTYVILGAYVVQSDAGDYDPNTHIGTDYIANIPFAPQHLQTSKMLQQIVELHKLHKGQTLVQADRGFLENARRLSLYGVEFHRAKTNTGESVCLGVYHGGILLYHGMLRMNRFLWPQIVKLLYKSKNFILVVRSMSKETLSKRGTLRRTFSPVGLKGSDRRASSSEDTGHDVTLTFQCTDARLAKRLWDSCTTQHSFFRLRDTPGPQRPNLTTAFSMRKYHFPSKTFDAYSRQPSSEWITRQQPPIKRVQAQRKPPNYNKTPSTSPPQLRNQVSGSVAPVAYGEEPDQYYLMPGSPSPLPANSVNVEILQNLPPAYRKPGPIRVPLPEDHWQMSAADCTQGLGRNIDGTDIAAMPDTEWQGCRTNWGLKWPGAYYYEACMLEEGQVRLGWSTNDASLILGTDSKGFGYGADDTGAGSAANSCPVGKFINANRSVDYGMAIVPGDVVGCYLELNPDATEDYKFIDIHYSYNGRMLQTPNFKVDETLTANMAFFPAVSLKNARVELNFGDKPFSFPPKTTSLSGKPWVAVSHVPSTSVVSNQNVGWRVNPNDVTSSTNLLVSPNGRFVQAVENTGWQGFRVNKGILGDRAYYYEVRIVEDSGLARIGWSFENGSLDLGVDCFGYGYGADRDGFGINGSQGKKLHRDVIENYGEAFRKDDVIGCFLDLGNGIIQWSKNNRLFGPAYEIDKKLLKSNEPIYPAASLVDTTLELNYGDLPFKYPPEDDWTPLFAASDECVYESTRWPSPNTVKLNSHSEKPSTTQNLQVETNSQLGEGMSSNSSYARNHTQNNNTTNNSNDTSSSPSKMNEMHTGEIRIDSPSSSDQQEDEVRTFLEAGDPLTENHLASLCNAAYTTHATTERFESEVKTKASETYHRNSVSHVHADIVSFITPSVFLYYLYLLTIYEFLVLVVLKLESYKYHFQLKRRKVHEQTSWFKYYVYYISLCFIRNVNASIQVIDLPKLLTRIIDTIMLLNNLCYCFVSK</sequence>
<dbReference type="SMART" id="SM00449">
    <property type="entry name" value="SPRY"/>
    <property type="match status" value="2"/>
</dbReference>
<dbReference type="InterPro" id="IPR018980">
    <property type="entry name" value="FERM_PH-like_C"/>
</dbReference>
<dbReference type="Pfam" id="PF00373">
    <property type="entry name" value="FERM_M"/>
    <property type="match status" value="1"/>
</dbReference>
<dbReference type="PRINTS" id="PR00935">
    <property type="entry name" value="BAND41"/>
</dbReference>
<feature type="compositionally biased region" description="Polar residues" evidence="1">
    <location>
        <begin position="444"/>
        <end position="454"/>
    </location>
</feature>
<keyword evidence="5" id="KW-1185">Reference proteome</keyword>
<dbReference type="InterPro" id="IPR043136">
    <property type="entry name" value="B30.2/SPRY_sf"/>
</dbReference>
<dbReference type="SMART" id="SM01196">
    <property type="entry name" value="FERM_C"/>
    <property type="match status" value="1"/>
</dbReference>
<evidence type="ECO:0000313" key="6">
    <source>
        <dbReference type="WBParaSite" id="TREG1_16940.4"/>
    </source>
</evidence>
<keyword evidence="2" id="KW-0472">Membrane</keyword>
<dbReference type="Pfam" id="PF09379">
    <property type="entry name" value="FERM_N"/>
    <property type="match status" value="1"/>
</dbReference>
<dbReference type="Gene3D" id="3.10.20.90">
    <property type="entry name" value="Phosphatidylinositol 3-kinase Catalytic Subunit, Chain A, domain 1"/>
    <property type="match status" value="1"/>
</dbReference>
<feature type="transmembrane region" description="Helical" evidence="2">
    <location>
        <begin position="1103"/>
        <end position="1123"/>
    </location>
</feature>
<proteinExistence type="predicted"/>
<dbReference type="InterPro" id="IPR018979">
    <property type="entry name" value="FERM_N"/>
</dbReference>
<evidence type="ECO:0008006" key="7">
    <source>
        <dbReference type="Google" id="ProtNLM"/>
    </source>
</evidence>
<dbReference type="GO" id="GO:0005856">
    <property type="term" value="C:cytoskeleton"/>
    <property type="evidence" value="ECO:0007669"/>
    <property type="project" value="TreeGrafter"/>
</dbReference>
<feature type="domain" description="B30.2/SPRY" evidence="4">
    <location>
        <begin position="737"/>
        <end position="927"/>
    </location>
</feature>
<name>A0AA85JFS2_TRIRE</name>
<dbReference type="InterPro" id="IPR013320">
    <property type="entry name" value="ConA-like_dom_sf"/>
</dbReference>
<dbReference type="PRINTS" id="PR00661">
    <property type="entry name" value="ERMFAMILY"/>
</dbReference>
<dbReference type="InterPro" id="IPR001870">
    <property type="entry name" value="B30.2/SPRY"/>
</dbReference>
<feature type="compositionally biased region" description="Polar residues" evidence="1">
    <location>
        <begin position="951"/>
        <end position="993"/>
    </location>
</feature>
<keyword evidence="2" id="KW-0812">Transmembrane</keyword>
<dbReference type="CDD" id="cd14473">
    <property type="entry name" value="FERM_B-lobe"/>
    <property type="match status" value="1"/>
</dbReference>
<dbReference type="InterPro" id="IPR019748">
    <property type="entry name" value="FERM_central"/>
</dbReference>
<evidence type="ECO:0000256" key="1">
    <source>
        <dbReference type="SAM" id="MobiDB-lite"/>
    </source>
</evidence>
<dbReference type="GO" id="GO:0005886">
    <property type="term" value="C:plasma membrane"/>
    <property type="evidence" value="ECO:0007669"/>
    <property type="project" value="TreeGrafter"/>
</dbReference>
<dbReference type="PANTHER" id="PTHR23280:SF21">
    <property type="entry name" value="PROTEIN 4.1 HOMOLOG"/>
    <property type="match status" value="1"/>
</dbReference>
<dbReference type="SUPFAM" id="SSF49899">
    <property type="entry name" value="Concanavalin A-like lectins/glucanases"/>
    <property type="match status" value="2"/>
</dbReference>
<keyword evidence="2" id="KW-1133">Transmembrane helix</keyword>
<accession>A0AA85JFS2</accession>
<dbReference type="CDD" id="cd01765">
    <property type="entry name" value="FERM_F0_F1"/>
    <property type="match status" value="1"/>
</dbReference>
<dbReference type="PANTHER" id="PTHR23280">
    <property type="entry name" value="4.1 G PROTEIN"/>
    <property type="match status" value="1"/>
</dbReference>
<dbReference type="WBParaSite" id="TREG1_16940.4">
    <property type="protein sequence ID" value="TREG1_16940.4"/>
    <property type="gene ID" value="TREG1_16940"/>
</dbReference>
<dbReference type="InterPro" id="IPR003877">
    <property type="entry name" value="SPRY_dom"/>
</dbReference>
<dbReference type="PROSITE" id="PS50057">
    <property type="entry name" value="FERM_3"/>
    <property type="match status" value="1"/>
</dbReference>
<dbReference type="Gene3D" id="1.20.80.10">
    <property type="match status" value="1"/>
</dbReference>
<feature type="region of interest" description="Disordered" evidence="1">
    <location>
        <begin position="951"/>
        <end position="1016"/>
    </location>
</feature>
<organism evidence="5 6">
    <name type="scientific">Trichobilharzia regenti</name>
    <name type="common">Nasal bird schistosome</name>
    <dbReference type="NCBI Taxonomy" id="157069"/>
    <lineage>
        <taxon>Eukaryota</taxon>
        <taxon>Metazoa</taxon>
        <taxon>Spiralia</taxon>
        <taxon>Lophotrochozoa</taxon>
        <taxon>Platyhelminthes</taxon>
        <taxon>Trematoda</taxon>
        <taxon>Digenea</taxon>
        <taxon>Strigeidida</taxon>
        <taxon>Schistosomatoidea</taxon>
        <taxon>Schistosomatidae</taxon>
        <taxon>Trichobilharzia</taxon>
    </lineage>
</organism>
<feature type="compositionally biased region" description="Low complexity" evidence="1">
    <location>
        <begin position="994"/>
        <end position="1011"/>
    </location>
</feature>
<dbReference type="Pfam" id="PF00622">
    <property type="entry name" value="SPRY"/>
    <property type="match status" value="2"/>
</dbReference>
<dbReference type="GO" id="GO:0031032">
    <property type="term" value="P:actomyosin structure organization"/>
    <property type="evidence" value="ECO:0007669"/>
    <property type="project" value="TreeGrafter"/>
</dbReference>
<dbReference type="InterPro" id="IPR029071">
    <property type="entry name" value="Ubiquitin-like_domsf"/>
</dbReference>
<evidence type="ECO:0000259" key="4">
    <source>
        <dbReference type="PROSITE" id="PS50188"/>
    </source>
</evidence>
<dbReference type="SUPFAM" id="SSF50729">
    <property type="entry name" value="PH domain-like"/>
    <property type="match status" value="1"/>
</dbReference>
<dbReference type="CDD" id="cd12873">
    <property type="entry name" value="SPRY_DDX1"/>
    <property type="match status" value="2"/>
</dbReference>
<dbReference type="AlphaFoldDB" id="A0AA85JFS2"/>
<dbReference type="InterPro" id="IPR014352">
    <property type="entry name" value="FERM/acyl-CoA-bd_prot_sf"/>
</dbReference>
<dbReference type="Gene3D" id="2.60.120.920">
    <property type="match status" value="2"/>
</dbReference>
<feature type="region of interest" description="Disordered" evidence="1">
    <location>
        <begin position="48"/>
        <end position="82"/>
    </location>
</feature>
<dbReference type="InterPro" id="IPR019749">
    <property type="entry name" value="Band_41_domain"/>
</dbReference>
<feature type="domain" description="FERM" evidence="3">
    <location>
        <begin position="99"/>
        <end position="413"/>
    </location>
</feature>
<dbReference type="InterPro" id="IPR000299">
    <property type="entry name" value="FERM_domain"/>
</dbReference>
<dbReference type="SUPFAM" id="SSF54236">
    <property type="entry name" value="Ubiquitin-like"/>
    <property type="match status" value="1"/>
</dbReference>
<dbReference type="PROSITE" id="PS00660">
    <property type="entry name" value="FERM_1"/>
    <property type="match status" value="1"/>
</dbReference>
<dbReference type="SMART" id="SM00295">
    <property type="entry name" value="B41"/>
    <property type="match status" value="1"/>
</dbReference>
<dbReference type="Pfam" id="PF09380">
    <property type="entry name" value="FERM_C"/>
    <property type="match status" value="1"/>
</dbReference>
<feature type="compositionally biased region" description="Polar residues" evidence="1">
    <location>
        <begin position="469"/>
        <end position="483"/>
    </location>
</feature>
<dbReference type="Gene3D" id="2.30.29.30">
    <property type="entry name" value="Pleckstrin-homology domain (PH domain)/Phosphotyrosine-binding domain (PTB)"/>
    <property type="match status" value="1"/>
</dbReference>
<dbReference type="InterPro" id="IPR035963">
    <property type="entry name" value="FERM_2"/>
</dbReference>
<dbReference type="InterPro" id="IPR011993">
    <property type="entry name" value="PH-like_dom_sf"/>
</dbReference>
<dbReference type="SUPFAM" id="SSF47031">
    <property type="entry name" value="Second domain of FERM"/>
    <property type="match status" value="1"/>
</dbReference>
<evidence type="ECO:0000256" key="2">
    <source>
        <dbReference type="SAM" id="Phobius"/>
    </source>
</evidence>
<feature type="transmembrane region" description="Helical" evidence="2">
    <location>
        <begin position="1144"/>
        <end position="1165"/>
    </location>
</feature>
<protein>
    <recommendedName>
        <fullName evidence="7">FERM domain-containing protein</fullName>
    </recommendedName>
</protein>
<dbReference type="PROSITE" id="PS50188">
    <property type="entry name" value="B302_SPRY"/>
    <property type="match status" value="2"/>
</dbReference>
<evidence type="ECO:0000313" key="5">
    <source>
        <dbReference type="Proteomes" id="UP000050795"/>
    </source>
</evidence>
<reference evidence="5" key="1">
    <citation type="submission" date="2022-06" db="EMBL/GenBank/DDBJ databases">
        <authorList>
            <person name="Berger JAMES D."/>
            <person name="Berger JAMES D."/>
        </authorList>
    </citation>
    <scope>NUCLEOTIDE SEQUENCE [LARGE SCALE GENOMIC DNA]</scope>
</reference>
<dbReference type="Proteomes" id="UP000050795">
    <property type="component" value="Unassembled WGS sequence"/>
</dbReference>